<reference evidence="2 3" key="2">
    <citation type="submission" date="2017-06" db="EMBL/GenBank/DDBJ databases">
        <authorList>
            <person name="Kim H.J."/>
            <person name="Triplett B.A."/>
        </authorList>
    </citation>
    <scope>NUCLEOTIDE SEQUENCE [LARGE SCALE GENOMIC DNA]</scope>
    <source>
        <strain evidence="2">Kingella_eburonensis</strain>
    </source>
</reference>
<dbReference type="EMBL" id="FXUV01000014">
    <property type="protein sequence ID" value="SMQ12056.1"/>
    <property type="molecule type" value="Genomic_DNA"/>
</dbReference>
<dbReference type="EMBL" id="FXUV02000016">
    <property type="protein sequence ID" value="SNB62550.1"/>
    <property type="molecule type" value="Genomic_DNA"/>
</dbReference>
<evidence type="ECO:0000313" key="3">
    <source>
        <dbReference type="Proteomes" id="UP000215450"/>
    </source>
</evidence>
<organism evidence="2 3">
    <name type="scientific">Kingella negevensis</name>
    <dbReference type="NCBI Taxonomy" id="1522312"/>
    <lineage>
        <taxon>Bacteria</taxon>
        <taxon>Pseudomonadati</taxon>
        <taxon>Pseudomonadota</taxon>
        <taxon>Betaproteobacteria</taxon>
        <taxon>Neisseriales</taxon>
        <taxon>Neisseriaceae</taxon>
        <taxon>Kingella</taxon>
    </lineage>
</organism>
<protein>
    <submittedName>
        <fullName evidence="2">Uncharacterized protein</fullName>
    </submittedName>
</protein>
<keyword evidence="3" id="KW-1185">Reference proteome</keyword>
<dbReference type="STRING" id="1522312.GCA_900177895_00720"/>
<sequence length="32" mass="3588">MLQNPSVAVITSTIGRPDLERYCGNTRIEKPK</sequence>
<dbReference type="Proteomes" id="UP000215450">
    <property type="component" value="Unassembled WGS sequence"/>
</dbReference>
<proteinExistence type="predicted"/>
<name>A0A238TA93_9NEIS</name>
<evidence type="ECO:0000313" key="1">
    <source>
        <dbReference type="EMBL" id="SMQ12056.1"/>
    </source>
</evidence>
<accession>A0A238TA93</accession>
<evidence type="ECO:0000313" key="2">
    <source>
        <dbReference type="EMBL" id="SNB62550.1"/>
    </source>
</evidence>
<reference evidence="1" key="1">
    <citation type="submission" date="2017-05" db="EMBL/GenBank/DDBJ databases">
        <authorList>
            <person name="Song R."/>
            <person name="Chenine A.L."/>
            <person name="Ruprecht R.M."/>
        </authorList>
    </citation>
    <scope>NUCLEOTIDE SEQUENCE</scope>
    <source>
        <strain evidence="1">Kingella_eburonensis</strain>
    </source>
</reference>
<dbReference type="AlphaFoldDB" id="A0A238TA93"/>
<gene>
    <name evidence="2" type="ORF">KEBURONENSIS_00989</name>
    <name evidence="1" type="ORF">KEBURONENSIS_01065</name>
</gene>